<keyword evidence="2" id="KW-1185">Reference proteome</keyword>
<accession>A0A1D1W2B0</accession>
<dbReference type="AlphaFoldDB" id="A0A1D1W2B0"/>
<evidence type="ECO:0000313" key="2">
    <source>
        <dbReference type="Proteomes" id="UP000186922"/>
    </source>
</evidence>
<proteinExistence type="predicted"/>
<protein>
    <submittedName>
        <fullName evidence="1">Uncharacterized protein</fullName>
    </submittedName>
</protein>
<sequence length="99" mass="10634">MFLNVCLTSLFIALKRKGFSVEGRIPSQAAAVTNSNESVAPANVSLNTQPFPTVNPQNDVAHSGPYPESLKSIILLRASSDWSLSRQYAAKLGRTGSNQ</sequence>
<name>A0A1D1W2B0_RAMVA</name>
<organism evidence="1 2">
    <name type="scientific">Ramazzottius varieornatus</name>
    <name type="common">Water bear</name>
    <name type="synonym">Tardigrade</name>
    <dbReference type="NCBI Taxonomy" id="947166"/>
    <lineage>
        <taxon>Eukaryota</taxon>
        <taxon>Metazoa</taxon>
        <taxon>Ecdysozoa</taxon>
        <taxon>Tardigrada</taxon>
        <taxon>Eutardigrada</taxon>
        <taxon>Parachela</taxon>
        <taxon>Hypsibioidea</taxon>
        <taxon>Ramazzottiidae</taxon>
        <taxon>Ramazzottius</taxon>
    </lineage>
</organism>
<evidence type="ECO:0000313" key="1">
    <source>
        <dbReference type="EMBL" id="GAV06238.1"/>
    </source>
</evidence>
<comment type="caution">
    <text evidence="1">The sequence shown here is derived from an EMBL/GenBank/DDBJ whole genome shotgun (WGS) entry which is preliminary data.</text>
</comment>
<dbReference type="EMBL" id="BDGG01000013">
    <property type="protein sequence ID" value="GAV06238.1"/>
    <property type="molecule type" value="Genomic_DNA"/>
</dbReference>
<gene>
    <name evidence="1" type="primary">RvY_16259-1</name>
    <name evidence="1" type="synonym">RvY_16259.1</name>
    <name evidence="1" type="ORF">RvY_16259</name>
</gene>
<dbReference type="Proteomes" id="UP000186922">
    <property type="component" value="Unassembled WGS sequence"/>
</dbReference>
<reference evidence="1 2" key="1">
    <citation type="journal article" date="2016" name="Nat. Commun.">
        <title>Extremotolerant tardigrade genome and improved radiotolerance of human cultured cells by tardigrade-unique protein.</title>
        <authorList>
            <person name="Hashimoto T."/>
            <person name="Horikawa D.D."/>
            <person name="Saito Y."/>
            <person name="Kuwahara H."/>
            <person name="Kozuka-Hata H."/>
            <person name="Shin-I T."/>
            <person name="Minakuchi Y."/>
            <person name="Ohishi K."/>
            <person name="Motoyama A."/>
            <person name="Aizu T."/>
            <person name="Enomoto A."/>
            <person name="Kondo K."/>
            <person name="Tanaka S."/>
            <person name="Hara Y."/>
            <person name="Koshikawa S."/>
            <person name="Sagara H."/>
            <person name="Miura T."/>
            <person name="Yokobori S."/>
            <person name="Miyagawa K."/>
            <person name="Suzuki Y."/>
            <person name="Kubo T."/>
            <person name="Oyama M."/>
            <person name="Kohara Y."/>
            <person name="Fujiyama A."/>
            <person name="Arakawa K."/>
            <person name="Katayama T."/>
            <person name="Toyoda A."/>
            <person name="Kunieda T."/>
        </authorList>
    </citation>
    <scope>NUCLEOTIDE SEQUENCE [LARGE SCALE GENOMIC DNA]</scope>
    <source>
        <strain evidence="1 2">YOKOZUNA-1</strain>
    </source>
</reference>